<protein>
    <submittedName>
        <fullName evidence="1">Uncharacterized protein</fullName>
    </submittedName>
</protein>
<evidence type="ECO:0000313" key="1">
    <source>
        <dbReference type="EMBL" id="VAW62354.1"/>
    </source>
</evidence>
<dbReference type="EMBL" id="UOFG01000168">
    <property type="protein sequence ID" value="VAW62354.1"/>
    <property type="molecule type" value="Genomic_DNA"/>
</dbReference>
<accession>A0A3B0Y1G8</accession>
<gene>
    <name evidence="1" type="ORF">MNBD_GAMMA11-316</name>
</gene>
<proteinExistence type="predicted"/>
<sequence length="374" mass="38270">MFNSVFLKSCVIACSIAMSTTLFLQGCSSGSGGGSTQGTGQNYSGPGSKWDISLAGDGTFNIIHYPSIGANSDYTVQGNYIRQSSGFVTLTVTGGSGTGNPPVGSEAWAIEVPGYAFLLRPVDDDQLVAMVTSGACPTADIDANWVVVKKDDNFNGNAGADLADNDFFGTFNYDSATDTASLPVFKSLTSGFPSLTADTFPNGSCSGGIMELGDAAMYLTITGGAIVHIGVDTPNDATDDSFIFALTQKAITNVNNLDASYAGILFDDNMDIGQQISPVKLTCTSGSCAGSLVSNVITGAAVQGATAEVELTGTVDSIAPGLITGTISYDGTVTGNLACMADINALSTGKKIISCVGQSPDDNQAMFNVIFVSI</sequence>
<reference evidence="1" key="1">
    <citation type="submission" date="2018-06" db="EMBL/GenBank/DDBJ databases">
        <authorList>
            <person name="Zhirakovskaya E."/>
        </authorList>
    </citation>
    <scope>NUCLEOTIDE SEQUENCE</scope>
</reference>
<organism evidence="1">
    <name type="scientific">hydrothermal vent metagenome</name>
    <dbReference type="NCBI Taxonomy" id="652676"/>
    <lineage>
        <taxon>unclassified sequences</taxon>
        <taxon>metagenomes</taxon>
        <taxon>ecological metagenomes</taxon>
    </lineage>
</organism>
<name>A0A3B0Y1G8_9ZZZZ</name>
<dbReference type="AlphaFoldDB" id="A0A3B0Y1G8"/>